<protein>
    <submittedName>
        <fullName evidence="1">RHS repeat domain-containing protein</fullName>
    </submittedName>
</protein>
<reference evidence="1 2" key="1">
    <citation type="submission" date="2024-09" db="EMBL/GenBank/DDBJ databases">
        <title>Paenibacillus zeirhizospherea sp. nov., isolated from surface of the maize (Zea mays) roots in a horticulture field, Hungary.</title>
        <authorList>
            <person name="Marton D."/>
            <person name="Farkas M."/>
            <person name="Bedics A."/>
            <person name="Toth E."/>
            <person name="Tancsics A."/>
            <person name="Boka K."/>
            <person name="Maroti G."/>
            <person name="Kriszt B."/>
            <person name="Cserhati M."/>
        </authorList>
    </citation>
    <scope>NUCLEOTIDE SEQUENCE [LARGE SCALE GENOMIC DNA]</scope>
    <source>
        <strain evidence="1 2">KCTC 33519</strain>
    </source>
</reference>
<dbReference type="Proteomes" id="UP001580346">
    <property type="component" value="Unassembled WGS sequence"/>
</dbReference>
<proteinExistence type="predicted"/>
<dbReference type="InterPro" id="IPR031325">
    <property type="entry name" value="RHS_repeat"/>
</dbReference>
<gene>
    <name evidence="1" type="ORF">ACE41H_17355</name>
</gene>
<organism evidence="1 2">
    <name type="scientific">Paenibacillus enshidis</name>
    <dbReference type="NCBI Taxonomy" id="1458439"/>
    <lineage>
        <taxon>Bacteria</taxon>
        <taxon>Bacillati</taxon>
        <taxon>Bacillota</taxon>
        <taxon>Bacilli</taxon>
        <taxon>Bacillales</taxon>
        <taxon>Paenibacillaceae</taxon>
        <taxon>Paenibacillus</taxon>
    </lineage>
</organism>
<dbReference type="NCBIfam" id="TIGR01643">
    <property type="entry name" value="YD_repeat_2x"/>
    <property type="match status" value="2"/>
</dbReference>
<dbReference type="Pfam" id="PF05593">
    <property type="entry name" value="RHS_repeat"/>
    <property type="match status" value="1"/>
</dbReference>
<name>A0ABV5AWE3_9BACL</name>
<dbReference type="RefSeq" id="WP_375356754.1">
    <property type="nucleotide sequence ID" value="NZ_JBHHMI010000017.1"/>
</dbReference>
<dbReference type="Gene3D" id="2.180.10.10">
    <property type="entry name" value="RHS repeat-associated core"/>
    <property type="match status" value="1"/>
</dbReference>
<evidence type="ECO:0000313" key="1">
    <source>
        <dbReference type="EMBL" id="MFB5268533.1"/>
    </source>
</evidence>
<comment type="caution">
    <text evidence="1">The sequence shown here is derived from an EMBL/GenBank/DDBJ whole genome shotgun (WGS) entry which is preliminary data.</text>
</comment>
<accession>A0ABV5AWE3</accession>
<evidence type="ECO:0000313" key="2">
    <source>
        <dbReference type="Proteomes" id="UP001580346"/>
    </source>
</evidence>
<dbReference type="EMBL" id="JBHHMI010000017">
    <property type="protein sequence ID" value="MFB5268533.1"/>
    <property type="molecule type" value="Genomic_DNA"/>
</dbReference>
<sequence length="136" mass="14849">MYDDAERTVTYTDPAGNRQRQVADLLGQVTSVQEYRDGSFQPLESVTYNLAGMVTSRTDGNGQRTAYQYDTLGQVTSVTDPASKACTTMTIWAAAHITARPPAPQRRILMMCAATSRACIQAIRRTSSSNITTTTC</sequence>
<dbReference type="InterPro" id="IPR006530">
    <property type="entry name" value="YD"/>
</dbReference>
<keyword evidence="2" id="KW-1185">Reference proteome</keyword>